<dbReference type="OrthoDB" id="9784272at2"/>
<evidence type="ECO:0000256" key="1">
    <source>
        <dbReference type="ARBA" id="ARBA00010641"/>
    </source>
</evidence>
<dbReference type="CDD" id="cd06171">
    <property type="entry name" value="Sigma70_r4"/>
    <property type="match status" value="1"/>
</dbReference>
<gene>
    <name evidence="8" type="ORF">SCL_0388</name>
</gene>
<dbReference type="AlphaFoldDB" id="A0A1B4XD48"/>
<dbReference type="InterPro" id="IPR036388">
    <property type="entry name" value="WH-like_DNA-bd_sf"/>
</dbReference>
<dbReference type="InterPro" id="IPR013325">
    <property type="entry name" value="RNA_pol_sigma_r2"/>
</dbReference>
<keyword evidence="4" id="KW-0238">DNA-binding</keyword>
<dbReference type="InterPro" id="IPR007627">
    <property type="entry name" value="RNA_pol_sigma70_r2"/>
</dbReference>
<keyword evidence="9" id="KW-1185">Reference proteome</keyword>
<keyword evidence="5" id="KW-0804">Transcription</keyword>
<dbReference type="GO" id="GO:0003677">
    <property type="term" value="F:DNA binding"/>
    <property type="evidence" value="ECO:0007669"/>
    <property type="project" value="UniProtKB-KW"/>
</dbReference>
<dbReference type="Pfam" id="PF04542">
    <property type="entry name" value="Sigma70_r2"/>
    <property type="match status" value="1"/>
</dbReference>
<dbReference type="InParanoid" id="A0A1B4XD48"/>
<dbReference type="SUPFAM" id="SSF88946">
    <property type="entry name" value="Sigma2 domain of RNA polymerase sigma factors"/>
    <property type="match status" value="1"/>
</dbReference>
<keyword evidence="2" id="KW-0805">Transcription regulation</keyword>
<dbReference type="SUPFAM" id="SSF88659">
    <property type="entry name" value="Sigma3 and sigma4 domains of RNA polymerase sigma factors"/>
    <property type="match status" value="1"/>
</dbReference>
<evidence type="ECO:0000259" key="6">
    <source>
        <dbReference type="Pfam" id="PF04542"/>
    </source>
</evidence>
<evidence type="ECO:0000256" key="3">
    <source>
        <dbReference type="ARBA" id="ARBA00023082"/>
    </source>
</evidence>
<dbReference type="RefSeq" id="WP_096359473.1">
    <property type="nucleotide sequence ID" value="NZ_AP014879.1"/>
</dbReference>
<dbReference type="PANTHER" id="PTHR43133:SF50">
    <property type="entry name" value="ECF RNA POLYMERASE SIGMA FACTOR SIGM"/>
    <property type="match status" value="1"/>
</dbReference>
<evidence type="ECO:0000256" key="5">
    <source>
        <dbReference type="ARBA" id="ARBA00023163"/>
    </source>
</evidence>
<reference evidence="8 9" key="1">
    <citation type="submission" date="2015-05" db="EMBL/GenBank/DDBJ databases">
        <title>Complete genome sequence of a sulfur-oxidizing gammaproteobacterium strain HA5.</title>
        <authorList>
            <person name="Miura A."/>
            <person name="Kojima H."/>
            <person name="Fukui M."/>
        </authorList>
    </citation>
    <scope>NUCLEOTIDE SEQUENCE [LARGE SCALE GENOMIC DNA]</scope>
    <source>
        <strain evidence="8 9">HA5</strain>
    </source>
</reference>
<dbReference type="PANTHER" id="PTHR43133">
    <property type="entry name" value="RNA POLYMERASE ECF-TYPE SIGMA FACTO"/>
    <property type="match status" value="1"/>
</dbReference>
<dbReference type="GO" id="GO:0016987">
    <property type="term" value="F:sigma factor activity"/>
    <property type="evidence" value="ECO:0007669"/>
    <property type="project" value="UniProtKB-KW"/>
</dbReference>
<organism evidence="8 9">
    <name type="scientific">Sulfuricaulis limicola</name>
    <dbReference type="NCBI Taxonomy" id="1620215"/>
    <lineage>
        <taxon>Bacteria</taxon>
        <taxon>Pseudomonadati</taxon>
        <taxon>Pseudomonadota</taxon>
        <taxon>Gammaproteobacteria</taxon>
        <taxon>Acidiferrobacterales</taxon>
        <taxon>Acidiferrobacteraceae</taxon>
        <taxon>Sulfuricaulis</taxon>
    </lineage>
</organism>
<evidence type="ECO:0000313" key="8">
    <source>
        <dbReference type="EMBL" id="BAV32710.1"/>
    </source>
</evidence>
<dbReference type="KEGG" id="slim:SCL_0388"/>
<dbReference type="InterPro" id="IPR014284">
    <property type="entry name" value="RNA_pol_sigma-70_dom"/>
</dbReference>
<dbReference type="Proteomes" id="UP000243180">
    <property type="component" value="Chromosome"/>
</dbReference>
<evidence type="ECO:0000259" key="7">
    <source>
        <dbReference type="Pfam" id="PF08281"/>
    </source>
</evidence>
<evidence type="ECO:0000256" key="2">
    <source>
        <dbReference type="ARBA" id="ARBA00023015"/>
    </source>
</evidence>
<dbReference type="GO" id="GO:0006352">
    <property type="term" value="P:DNA-templated transcription initiation"/>
    <property type="evidence" value="ECO:0007669"/>
    <property type="project" value="InterPro"/>
</dbReference>
<dbReference type="NCBIfam" id="TIGR02937">
    <property type="entry name" value="sigma70-ECF"/>
    <property type="match status" value="1"/>
</dbReference>
<comment type="similarity">
    <text evidence="1">Belongs to the sigma-70 factor family. ECF subfamily.</text>
</comment>
<dbReference type="Gene3D" id="1.10.1740.10">
    <property type="match status" value="1"/>
</dbReference>
<feature type="domain" description="RNA polymerase sigma-70 region 2" evidence="6">
    <location>
        <begin position="24"/>
        <end position="88"/>
    </location>
</feature>
<dbReference type="InterPro" id="IPR039425">
    <property type="entry name" value="RNA_pol_sigma-70-like"/>
</dbReference>
<evidence type="ECO:0000313" key="9">
    <source>
        <dbReference type="Proteomes" id="UP000243180"/>
    </source>
</evidence>
<feature type="domain" description="RNA polymerase sigma factor 70 region 4 type 2" evidence="7">
    <location>
        <begin position="113"/>
        <end position="155"/>
    </location>
</feature>
<evidence type="ECO:0000256" key="4">
    <source>
        <dbReference type="ARBA" id="ARBA00023125"/>
    </source>
</evidence>
<protein>
    <submittedName>
        <fullName evidence="8">RNA polymerase sigma factor RpoE</fullName>
    </submittedName>
</protein>
<dbReference type="Pfam" id="PF08281">
    <property type="entry name" value="Sigma70_r4_2"/>
    <property type="match status" value="1"/>
</dbReference>
<keyword evidence="3" id="KW-0731">Sigma factor</keyword>
<dbReference type="Gene3D" id="1.10.10.10">
    <property type="entry name" value="Winged helix-like DNA-binding domain superfamily/Winged helix DNA-binding domain"/>
    <property type="match status" value="1"/>
</dbReference>
<dbReference type="EMBL" id="AP014879">
    <property type="protein sequence ID" value="BAV32710.1"/>
    <property type="molecule type" value="Genomic_DNA"/>
</dbReference>
<dbReference type="InterPro" id="IPR013324">
    <property type="entry name" value="RNA_pol_sigma_r3/r4-like"/>
</dbReference>
<sequence>MRDPVELMRLYCRDGDAAAFREFYRSQSPRLWKFLVARGCPPEEAYDLVSEAFMRFVQTVCRDPRAPRAFLYRIAANLRIDAIRRARARPADPLPEDVADDGGGPEGEEAAHLRELVARLPEGEQNMLLMRYWIGLSHQEVALALDLPEGTVRRRCAELIAKLRERWNEG</sequence>
<proteinExistence type="inferred from homology"/>
<dbReference type="InterPro" id="IPR013249">
    <property type="entry name" value="RNA_pol_sigma70_r4_t2"/>
</dbReference>
<name>A0A1B4XD48_9GAMM</name>
<accession>A0A1B4XD48</accession>